<dbReference type="EMBL" id="BJON01000028">
    <property type="protein sequence ID" value="GED72320.1"/>
    <property type="molecule type" value="Genomic_DNA"/>
</dbReference>
<reference evidence="1 4" key="3">
    <citation type="submission" date="2019-06" db="EMBL/GenBank/DDBJ databases">
        <title>Whole genome shotgun sequence of Brevibacillus reuszeri NBRC 15719.</title>
        <authorList>
            <person name="Hosoyama A."/>
            <person name="Uohara A."/>
            <person name="Ohji S."/>
            <person name="Ichikawa N."/>
        </authorList>
    </citation>
    <scope>NUCLEOTIDE SEQUENCE [LARGE SCALE GENOMIC DNA]</scope>
    <source>
        <strain evidence="1 4">NBRC 15719</strain>
    </source>
</reference>
<dbReference type="RefSeq" id="WP_049739199.1">
    <property type="nucleotide sequence ID" value="NZ_BJON01000028.1"/>
</dbReference>
<sequence length="115" mass="13629">MYRAYIDGASQSINNRSTLAFSITDLENNPEYQFYELLDKKRNCTEIEMLAFSRLMDWLLENEVNKIVVYTESNYVFTNWRMNKAYSLNKNKFSRFIVRLIGNSNKEKVVNLAFA</sequence>
<name>A0A0K9YND8_9BACL</name>
<dbReference type="AlphaFoldDB" id="A0A0K9YND8"/>
<keyword evidence="4" id="KW-1185">Reference proteome</keyword>
<dbReference type="OrthoDB" id="2475824at2"/>
<dbReference type="Proteomes" id="UP000036834">
    <property type="component" value="Unassembled WGS sequence"/>
</dbReference>
<dbReference type="EMBL" id="LGIQ01000009">
    <property type="protein sequence ID" value="KNB70229.1"/>
    <property type="molecule type" value="Genomic_DNA"/>
</dbReference>
<dbReference type="GO" id="GO:0003676">
    <property type="term" value="F:nucleic acid binding"/>
    <property type="evidence" value="ECO:0007669"/>
    <property type="project" value="InterPro"/>
</dbReference>
<proteinExistence type="predicted"/>
<dbReference type="STRING" id="54915.ADS79_14780"/>
<accession>A0A0K9YND8</accession>
<dbReference type="Gene3D" id="3.30.420.10">
    <property type="entry name" value="Ribonuclease H-like superfamily/Ribonuclease H"/>
    <property type="match status" value="1"/>
</dbReference>
<evidence type="ECO:0000313" key="1">
    <source>
        <dbReference type="EMBL" id="GED72320.1"/>
    </source>
</evidence>
<gene>
    <name evidence="2" type="ORF">ADS79_14780</name>
    <name evidence="1" type="ORF">BRE01_60220</name>
</gene>
<evidence type="ECO:0000313" key="2">
    <source>
        <dbReference type="EMBL" id="KNB70229.1"/>
    </source>
</evidence>
<reference evidence="2" key="2">
    <citation type="submission" date="2015-07" db="EMBL/GenBank/DDBJ databases">
        <title>MeaNS - Measles Nucleotide Surveillance Program.</title>
        <authorList>
            <person name="Tran T."/>
            <person name="Druce J."/>
        </authorList>
    </citation>
    <scope>NUCLEOTIDE SEQUENCE</scope>
    <source>
        <strain evidence="2">DSM 9887</strain>
    </source>
</reference>
<evidence type="ECO:0000313" key="3">
    <source>
        <dbReference type="Proteomes" id="UP000036834"/>
    </source>
</evidence>
<dbReference type="InterPro" id="IPR036397">
    <property type="entry name" value="RNaseH_sf"/>
</dbReference>
<reference evidence="3" key="1">
    <citation type="submission" date="2015-07" db="EMBL/GenBank/DDBJ databases">
        <title>Genome sequencing project for genomic taxonomy and phylogenomics of Bacillus-like bacteria.</title>
        <authorList>
            <person name="Liu B."/>
            <person name="Wang J."/>
            <person name="Zhu Y."/>
            <person name="Liu G."/>
            <person name="Chen Q."/>
            <person name="Chen Z."/>
            <person name="Lan J."/>
            <person name="Che J."/>
            <person name="Ge C."/>
            <person name="Shi H."/>
            <person name="Pan Z."/>
            <person name="Liu X."/>
        </authorList>
    </citation>
    <scope>NUCLEOTIDE SEQUENCE [LARGE SCALE GENOMIC DNA]</scope>
    <source>
        <strain evidence="3">DSM 9887</strain>
    </source>
</reference>
<dbReference type="InterPro" id="IPR012337">
    <property type="entry name" value="RNaseH-like_sf"/>
</dbReference>
<organism evidence="2 3">
    <name type="scientific">Brevibacillus reuszeri</name>
    <dbReference type="NCBI Taxonomy" id="54915"/>
    <lineage>
        <taxon>Bacteria</taxon>
        <taxon>Bacillati</taxon>
        <taxon>Bacillota</taxon>
        <taxon>Bacilli</taxon>
        <taxon>Bacillales</taxon>
        <taxon>Paenibacillaceae</taxon>
        <taxon>Brevibacillus</taxon>
    </lineage>
</organism>
<evidence type="ECO:0000313" key="4">
    <source>
        <dbReference type="Proteomes" id="UP000319578"/>
    </source>
</evidence>
<protein>
    <recommendedName>
        <fullName evidence="5">RNase H type-1 domain-containing protein</fullName>
    </recommendedName>
</protein>
<dbReference type="SUPFAM" id="SSF53098">
    <property type="entry name" value="Ribonuclease H-like"/>
    <property type="match status" value="1"/>
</dbReference>
<evidence type="ECO:0008006" key="5">
    <source>
        <dbReference type="Google" id="ProtNLM"/>
    </source>
</evidence>
<comment type="caution">
    <text evidence="2">The sequence shown here is derived from an EMBL/GenBank/DDBJ whole genome shotgun (WGS) entry which is preliminary data.</text>
</comment>
<dbReference type="Proteomes" id="UP000319578">
    <property type="component" value="Unassembled WGS sequence"/>
</dbReference>
<dbReference type="PATRIC" id="fig|54915.3.peg.1950"/>